<protein>
    <recommendedName>
        <fullName evidence="2">RNase H type-1 domain-containing protein</fullName>
    </recommendedName>
</protein>
<feature type="domain" description="RNase H type-1" evidence="2">
    <location>
        <begin position="151"/>
        <end position="221"/>
    </location>
</feature>
<name>A0A2Z6PNY1_TRISU</name>
<dbReference type="InterPro" id="IPR053151">
    <property type="entry name" value="RNase_H-like"/>
</dbReference>
<keyword evidence="4" id="KW-1185">Reference proteome</keyword>
<reference evidence="4" key="1">
    <citation type="journal article" date="2017" name="Front. Plant Sci.">
        <title>Climate Clever Clovers: New Paradigm to Reduce the Environmental Footprint of Ruminants by Breeding Low Methanogenic Forages Utilizing Haplotype Variation.</title>
        <authorList>
            <person name="Kaur P."/>
            <person name="Appels R."/>
            <person name="Bayer P.E."/>
            <person name="Keeble-Gagnere G."/>
            <person name="Wang J."/>
            <person name="Hirakawa H."/>
            <person name="Shirasawa K."/>
            <person name="Vercoe P."/>
            <person name="Stefanova K."/>
            <person name="Durmic Z."/>
            <person name="Nichols P."/>
            <person name="Revell C."/>
            <person name="Isobe S.N."/>
            <person name="Edwards D."/>
            <person name="Erskine W."/>
        </authorList>
    </citation>
    <scope>NUCLEOTIDE SEQUENCE [LARGE SCALE GENOMIC DNA]</scope>
    <source>
        <strain evidence="4">cv. Daliak</strain>
    </source>
</reference>
<dbReference type="PANTHER" id="PTHR47723:SF23">
    <property type="entry name" value="REVERSE TRANSCRIPTASE-LIKE PROTEIN"/>
    <property type="match status" value="1"/>
</dbReference>
<feature type="region of interest" description="Disordered" evidence="1">
    <location>
        <begin position="246"/>
        <end position="265"/>
    </location>
</feature>
<dbReference type="OrthoDB" id="1938131at2759"/>
<evidence type="ECO:0000313" key="3">
    <source>
        <dbReference type="EMBL" id="GAU47557.1"/>
    </source>
</evidence>
<accession>A0A2Z6PNY1</accession>
<dbReference type="SUPFAM" id="SSF53098">
    <property type="entry name" value="Ribonuclease H-like"/>
    <property type="match status" value="1"/>
</dbReference>
<gene>
    <name evidence="3" type="ORF">TSUD_284240</name>
</gene>
<dbReference type="PANTHER" id="PTHR47723">
    <property type="entry name" value="OS05G0353850 PROTEIN"/>
    <property type="match status" value="1"/>
</dbReference>
<sequence length="308" mass="34143">MCDLCNKQSESSLHLFLHCSFATSLWQWLGDIIKIHINVNSLIDILEVTNRGWSPQCKLVITSAILNIVNLIWISRNNLRFNNVKPSWNSVTALIIAHVSLTGNQTVLSTGSSIADFQILKAFKVNIHPRRAPRIIEVIWHPPILGWVKCNTDGSSLGNPGPSACGGVFRNYRGDFIGCFAISIGTANALKAELWGIIFAIEVAFDRGWKNLWIESDSMVASWALKSPSLIPWGVSRRSSGADAEATRRNMEFSGDPGRSSGGPVAPLRNRWESCLQKLNSLNFMLTHIFREGDHCADKLANLDSFNL</sequence>
<dbReference type="InterPro" id="IPR044730">
    <property type="entry name" value="RNase_H-like_dom_plant"/>
</dbReference>
<proteinExistence type="predicted"/>
<dbReference type="InterPro" id="IPR036397">
    <property type="entry name" value="RNaseH_sf"/>
</dbReference>
<evidence type="ECO:0000313" key="4">
    <source>
        <dbReference type="Proteomes" id="UP000242715"/>
    </source>
</evidence>
<dbReference type="GO" id="GO:0003676">
    <property type="term" value="F:nucleic acid binding"/>
    <property type="evidence" value="ECO:0007669"/>
    <property type="project" value="InterPro"/>
</dbReference>
<dbReference type="CDD" id="cd06222">
    <property type="entry name" value="RNase_H_like"/>
    <property type="match status" value="1"/>
</dbReference>
<dbReference type="EMBL" id="DF974326">
    <property type="protein sequence ID" value="GAU47557.1"/>
    <property type="molecule type" value="Genomic_DNA"/>
</dbReference>
<evidence type="ECO:0000256" key="1">
    <source>
        <dbReference type="SAM" id="MobiDB-lite"/>
    </source>
</evidence>
<dbReference type="Proteomes" id="UP000242715">
    <property type="component" value="Unassembled WGS sequence"/>
</dbReference>
<organism evidence="3 4">
    <name type="scientific">Trifolium subterraneum</name>
    <name type="common">Subterranean clover</name>
    <dbReference type="NCBI Taxonomy" id="3900"/>
    <lineage>
        <taxon>Eukaryota</taxon>
        <taxon>Viridiplantae</taxon>
        <taxon>Streptophyta</taxon>
        <taxon>Embryophyta</taxon>
        <taxon>Tracheophyta</taxon>
        <taxon>Spermatophyta</taxon>
        <taxon>Magnoliopsida</taxon>
        <taxon>eudicotyledons</taxon>
        <taxon>Gunneridae</taxon>
        <taxon>Pentapetalae</taxon>
        <taxon>rosids</taxon>
        <taxon>fabids</taxon>
        <taxon>Fabales</taxon>
        <taxon>Fabaceae</taxon>
        <taxon>Papilionoideae</taxon>
        <taxon>50 kb inversion clade</taxon>
        <taxon>NPAAA clade</taxon>
        <taxon>Hologalegina</taxon>
        <taxon>IRL clade</taxon>
        <taxon>Trifolieae</taxon>
        <taxon>Trifolium</taxon>
    </lineage>
</organism>
<dbReference type="GO" id="GO:0004523">
    <property type="term" value="F:RNA-DNA hybrid ribonuclease activity"/>
    <property type="evidence" value="ECO:0007669"/>
    <property type="project" value="InterPro"/>
</dbReference>
<evidence type="ECO:0000259" key="2">
    <source>
        <dbReference type="Pfam" id="PF13456"/>
    </source>
</evidence>
<dbReference type="AlphaFoldDB" id="A0A2Z6PNY1"/>
<dbReference type="InterPro" id="IPR002156">
    <property type="entry name" value="RNaseH_domain"/>
</dbReference>
<dbReference type="Gene3D" id="3.30.420.10">
    <property type="entry name" value="Ribonuclease H-like superfamily/Ribonuclease H"/>
    <property type="match status" value="1"/>
</dbReference>
<dbReference type="InterPro" id="IPR012337">
    <property type="entry name" value="RNaseH-like_sf"/>
</dbReference>
<dbReference type="Pfam" id="PF13456">
    <property type="entry name" value="RVT_3"/>
    <property type="match status" value="1"/>
</dbReference>